<dbReference type="GO" id="GO:0043066">
    <property type="term" value="P:negative regulation of apoptotic process"/>
    <property type="evidence" value="ECO:0007669"/>
    <property type="project" value="Ensembl"/>
</dbReference>
<dbReference type="Pfam" id="PF01694">
    <property type="entry name" value="Rhomboid"/>
    <property type="match status" value="1"/>
</dbReference>
<evidence type="ECO:0000256" key="5">
    <source>
        <dbReference type="ARBA" id="ARBA00013039"/>
    </source>
</evidence>
<evidence type="ECO:0000256" key="17">
    <source>
        <dbReference type="ARBA" id="ARBA00069180"/>
    </source>
</evidence>
<feature type="chain" id="PRO_5025342917" description="Rhomboid-related protein 4" evidence="21">
    <location>
        <begin position="25"/>
        <end position="376"/>
    </location>
</feature>
<dbReference type="GO" id="GO:0048515">
    <property type="term" value="P:spermatid differentiation"/>
    <property type="evidence" value="ECO:0007669"/>
    <property type="project" value="Ensembl"/>
</dbReference>
<evidence type="ECO:0000256" key="8">
    <source>
        <dbReference type="ARBA" id="ARBA00022703"/>
    </source>
</evidence>
<keyword evidence="12" id="KW-0720">Serine protease</keyword>
<reference evidence="23" key="2">
    <citation type="submission" date="2025-09" db="UniProtKB">
        <authorList>
            <consortium name="Ensembl"/>
        </authorList>
    </citation>
    <scope>IDENTIFICATION</scope>
</reference>
<dbReference type="PANTHER" id="PTHR43066">
    <property type="entry name" value="RHOMBOID-RELATED PROTEIN"/>
    <property type="match status" value="1"/>
</dbReference>
<keyword evidence="10" id="KW-0378">Hydrolase</keyword>
<dbReference type="GO" id="GO:0006915">
    <property type="term" value="P:apoptotic process"/>
    <property type="evidence" value="ECO:0007669"/>
    <property type="project" value="UniProtKB-KW"/>
</dbReference>
<evidence type="ECO:0000256" key="9">
    <source>
        <dbReference type="ARBA" id="ARBA00022782"/>
    </source>
</evidence>
<feature type="domain" description="Peptidase S54 rhomboid" evidence="22">
    <location>
        <begin position="63"/>
        <end position="207"/>
    </location>
</feature>
<evidence type="ECO:0000256" key="10">
    <source>
        <dbReference type="ARBA" id="ARBA00022801"/>
    </source>
</evidence>
<evidence type="ECO:0000256" key="14">
    <source>
        <dbReference type="ARBA" id="ARBA00022989"/>
    </source>
</evidence>
<dbReference type="GeneTree" id="ENSGT00390000010744"/>
<proteinExistence type="inferred from homology"/>
<evidence type="ECO:0000256" key="21">
    <source>
        <dbReference type="SAM" id="SignalP"/>
    </source>
</evidence>
<evidence type="ECO:0000256" key="7">
    <source>
        <dbReference type="ARBA" id="ARBA00022692"/>
    </source>
</evidence>
<dbReference type="SUPFAM" id="SSF144091">
    <property type="entry name" value="Rhomboid-like"/>
    <property type="match status" value="1"/>
</dbReference>
<keyword evidence="21" id="KW-0732">Signal</keyword>
<evidence type="ECO:0000256" key="11">
    <source>
        <dbReference type="ARBA" id="ARBA00022824"/>
    </source>
</evidence>
<evidence type="ECO:0000256" key="19">
    <source>
        <dbReference type="ARBA" id="ARBA00083322"/>
    </source>
</evidence>
<evidence type="ECO:0000313" key="23">
    <source>
        <dbReference type="Ensembl" id="ENSTMTP00000021152.1"/>
    </source>
</evidence>
<dbReference type="AlphaFoldDB" id="A0A674JMG9"/>
<comment type="similarity">
    <text evidence="4">Belongs to the peptidase S54 family.</text>
</comment>
<keyword evidence="6" id="KW-0645">Protease</keyword>
<feature type="signal peptide" evidence="21">
    <location>
        <begin position="1"/>
        <end position="24"/>
    </location>
</feature>
<dbReference type="GO" id="GO:0031966">
    <property type="term" value="C:mitochondrial membrane"/>
    <property type="evidence" value="ECO:0007669"/>
    <property type="project" value="UniProtKB-SubCell"/>
</dbReference>
<dbReference type="InParanoid" id="A0A674JMG9"/>
<evidence type="ECO:0000256" key="3">
    <source>
        <dbReference type="ARBA" id="ARBA00004477"/>
    </source>
</evidence>
<dbReference type="GO" id="GO:0031293">
    <property type="term" value="P:membrane protein intracellular domain proteolysis"/>
    <property type="evidence" value="ECO:0007669"/>
    <property type="project" value="Ensembl"/>
</dbReference>
<dbReference type="GO" id="GO:0005789">
    <property type="term" value="C:endoplasmic reticulum membrane"/>
    <property type="evidence" value="ECO:0007669"/>
    <property type="project" value="UniProtKB-SubCell"/>
</dbReference>
<keyword evidence="8" id="KW-0053">Apoptosis</keyword>
<dbReference type="GO" id="GO:0010954">
    <property type="term" value="P:positive regulation of protein processing"/>
    <property type="evidence" value="ECO:0007669"/>
    <property type="project" value="Ensembl"/>
</dbReference>
<evidence type="ECO:0000256" key="16">
    <source>
        <dbReference type="ARBA" id="ARBA00023136"/>
    </source>
</evidence>
<keyword evidence="16 20" id="KW-0472">Membrane</keyword>
<evidence type="ECO:0000256" key="2">
    <source>
        <dbReference type="ARBA" id="ARBA00004225"/>
    </source>
</evidence>
<dbReference type="Proteomes" id="UP000472274">
    <property type="component" value="Unplaced"/>
</dbReference>
<dbReference type="GO" id="GO:0044322">
    <property type="term" value="C:endoplasmic reticulum quality control compartment"/>
    <property type="evidence" value="ECO:0007669"/>
    <property type="project" value="Ensembl"/>
</dbReference>
<dbReference type="PANTHER" id="PTHR43066:SF14">
    <property type="entry name" value="RHOMBOID-RELATED PROTEIN 4"/>
    <property type="match status" value="1"/>
</dbReference>
<keyword evidence="7 20" id="KW-0812">Transmembrane</keyword>
<keyword evidence="24" id="KW-1185">Reference proteome</keyword>
<evidence type="ECO:0000256" key="18">
    <source>
        <dbReference type="ARBA" id="ARBA00076116"/>
    </source>
</evidence>
<keyword evidence="15" id="KW-0496">Mitochondrion</keyword>
<evidence type="ECO:0000256" key="20">
    <source>
        <dbReference type="SAM" id="Phobius"/>
    </source>
</evidence>
<evidence type="ECO:0000256" key="12">
    <source>
        <dbReference type="ARBA" id="ARBA00022825"/>
    </source>
</evidence>
<dbReference type="FunFam" id="1.20.1540.10:FF:000009">
    <property type="entry name" value="Rhomboid domain containing 1"/>
    <property type="match status" value="1"/>
</dbReference>
<name>A0A674JMG9_9SAUR</name>
<dbReference type="Ensembl" id="ENSTMTT00000021898.1">
    <property type="protein sequence ID" value="ENSTMTP00000021152.1"/>
    <property type="gene ID" value="ENSTMTG00000015442.1"/>
</dbReference>
<dbReference type="GO" id="GO:0034620">
    <property type="term" value="P:cellular response to unfolded protein"/>
    <property type="evidence" value="ECO:0007669"/>
    <property type="project" value="Ensembl"/>
</dbReference>
<keyword evidence="13" id="KW-0744">Spermatogenesis</keyword>
<dbReference type="GO" id="GO:0004252">
    <property type="term" value="F:serine-type endopeptidase activity"/>
    <property type="evidence" value="ECO:0007669"/>
    <property type="project" value="InterPro"/>
</dbReference>
<dbReference type="GO" id="GO:1904211">
    <property type="term" value="P:membrane protein proteolysis involved in retrograde protein transport, ER to cytosol"/>
    <property type="evidence" value="ECO:0007669"/>
    <property type="project" value="Ensembl"/>
</dbReference>
<evidence type="ECO:0000256" key="1">
    <source>
        <dbReference type="ARBA" id="ARBA00000156"/>
    </source>
</evidence>
<evidence type="ECO:0000256" key="13">
    <source>
        <dbReference type="ARBA" id="ARBA00022871"/>
    </source>
</evidence>
<dbReference type="GO" id="GO:0034644">
    <property type="term" value="P:cellular response to UV"/>
    <property type="evidence" value="ECO:0007669"/>
    <property type="project" value="Ensembl"/>
</dbReference>
<organism evidence="23 24">
    <name type="scientific">Terrapene triunguis</name>
    <name type="common">Three-toed box turtle</name>
    <dbReference type="NCBI Taxonomy" id="2587831"/>
    <lineage>
        <taxon>Eukaryota</taxon>
        <taxon>Metazoa</taxon>
        <taxon>Chordata</taxon>
        <taxon>Craniata</taxon>
        <taxon>Vertebrata</taxon>
        <taxon>Euteleostomi</taxon>
        <taxon>Archelosauria</taxon>
        <taxon>Testudinata</taxon>
        <taxon>Testudines</taxon>
        <taxon>Cryptodira</taxon>
        <taxon>Durocryptodira</taxon>
        <taxon>Testudinoidea</taxon>
        <taxon>Emydidae</taxon>
        <taxon>Terrapene</taxon>
    </lineage>
</organism>
<accession>A0A674JMG9</accession>
<keyword evidence="9" id="KW-0221">Differentiation</keyword>
<evidence type="ECO:0000256" key="4">
    <source>
        <dbReference type="ARBA" id="ARBA00009045"/>
    </source>
</evidence>
<evidence type="ECO:0000256" key="15">
    <source>
        <dbReference type="ARBA" id="ARBA00023128"/>
    </source>
</evidence>
<dbReference type="InterPro" id="IPR022764">
    <property type="entry name" value="Peptidase_S54_rhomboid_dom"/>
</dbReference>
<sequence>MQRRRRGVDVGLILLLSQVFQVGLENIPPVTLGTLALNVFLFLKPLKPLLKVCISVDQGYYQKDWQRLLLAPVHHADDWHLYFNMVSLLWKGIKLERKLGSVLFGYIIAVFSVLIGIVYMVLEFALAGLLNDPSYKMNCAVGFSGVLFALKVLNNHYHPGGTSNIMGIRVSSRYACWLELVAIHLCSPGTSFAGHLAGILVGLMYTLGPLKMLMKATAGDFPYFNDSARQRDYYSGYSRHPSYPYNTPGDYDTYTGGLTEEEQFERALRNSLHDRGFSAGSHSNERRPYGFWFPSEQLSEEEVRRQRLNRFERWMCFALFKRYVLMVCSPPLCVFIMDQILRTLTCSAPCSIKLSAVTHSNSLGLGTCDLCQVGWG</sequence>
<dbReference type="EC" id="3.4.21.105" evidence="5"/>
<keyword evidence="11" id="KW-0256">Endoplasmic reticulum</keyword>
<comment type="subcellular location">
    <subcellularLocation>
        <location evidence="3">Endoplasmic reticulum membrane</location>
        <topology evidence="3">Multi-pass membrane protein</topology>
    </subcellularLocation>
    <subcellularLocation>
        <location evidence="2">Mitochondrion membrane</location>
        <topology evidence="2">Multi-pass membrane protein</topology>
    </subcellularLocation>
</comment>
<dbReference type="GO" id="GO:0043687">
    <property type="term" value="P:post-translational protein modification"/>
    <property type="evidence" value="ECO:0007669"/>
    <property type="project" value="Ensembl"/>
</dbReference>
<reference evidence="23" key="1">
    <citation type="submission" date="2025-08" db="UniProtKB">
        <authorList>
            <consortium name="Ensembl"/>
        </authorList>
    </citation>
    <scope>IDENTIFICATION</scope>
</reference>
<evidence type="ECO:0000259" key="22">
    <source>
        <dbReference type="Pfam" id="PF01694"/>
    </source>
</evidence>
<gene>
    <name evidence="23" type="primary">RHBDD1</name>
</gene>
<comment type="catalytic activity">
    <reaction evidence="1">
        <text>Cleaves type-1 transmembrane domains using a catalytic dyad composed of serine and histidine that are contributed by different transmembrane domains.</text>
        <dbReference type="EC" id="3.4.21.105"/>
    </reaction>
</comment>
<evidence type="ECO:0000256" key="6">
    <source>
        <dbReference type="ARBA" id="ARBA00022670"/>
    </source>
</evidence>
<evidence type="ECO:0000313" key="24">
    <source>
        <dbReference type="Proteomes" id="UP000472274"/>
    </source>
</evidence>
<protein>
    <recommendedName>
        <fullName evidence="17">Rhomboid-related protein 4</fullName>
        <ecNumber evidence="5">3.4.21.105</ecNumber>
    </recommendedName>
    <alternativeName>
        <fullName evidence="18">Rhomboid domain-containing protein 1</fullName>
    </alternativeName>
    <alternativeName>
        <fullName evidence="19">Rhomboid-like protein 4</fullName>
    </alternativeName>
</protein>
<feature type="transmembrane region" description="Helical" evidence="20">
    <location>
        <begin position="99"/>
        <end position="122"/>
    </location>
</feature>
<dbReference type="InterPro" id="IPR035952">
    <property type="entry name" value="Rhomboid-like_sf"/>
</dbReference>
<keyword evidence="14 20" id="KW-1133">Transmembrane helix</keyword>
<dbReference type="Gene3D" id="1.20.1540.10">
    <property type="entry name" value="Rhomboid-like"/>
    <property type="match status" value="1"/>
</dbReference>